<protein>
    <recommendedName>
        <fullName evidence="4">DUF4390 domain-containing protein</fullName>
    </recommendedName>
</protein>
<dbReference type="OrthoDB" id="5470580at2"/>
<evidence type="ECO:0000313" key="3">
    <source>
        <dbReference type="Proteomes" id="UP000199053"/>
    </source>
</evidence>
<accession>A0A1G9CIQ8</accession>
<reference evidence="3" key="1">
    <citation type="submission" date="2016-10" db="EMBL/GenBank/DDBJ databases">
        <authorList>
            <person name="Varghese N."/>
            <person name="Submissions S."/>
        </authorList>
    </citation>
    <scope>NUCLEOTIDE SEQUENCE [LARGE SCALE GENOMIC DNA]</scope>
    <source>
        <strain evidence="3">DSM 16995</strain>
    </source>
</reference>
<evidence type="ECO:0008006" key="4">
    <source>
        <dbReference type="Google" id="ProtNLM"/>
    </source>
</evidence>
<dbReference type="Pfam" id="PF14334">
    <property type="entry name" value="DUF4390"/>
    <property type="match status" value="1"/>
</dbReference>
<feature type="chain" id="PRO_5011461295" description="DUF4390 domain-containing protein" evidence="1">
    <location>
        <begin position="41"/>
        <end position="202"/>
    </location>
</feature>
<keyword evidence="1" id="KW-0732">Signal</keyword>
<feature type="signal peptide" evidence="1">
    <location>
        <begin position="1"/>
        <end position="40"/>
    </location>
</feature>
<evidence type="ECO:0000313" key="2">
    <source>
        <dbReference type="EMBL" id="SDK51364.1"/>
    </source>
</evidence>
<sequence length="202" mass="22989">MTAEKLTTHKISSTYTLPINILVITCALFAMLFFSSPANAASLDLKNLILDNQAGAIMARFGLDLKGDTKTEEALENGGRLKLECEATLFVHKSLWPNSKIASKIYSDKLFYDSLSKNFVLEQSGKTTPLRNKKLTLLLQKGWDSIVMDLGPWSTLKRGERYRLKLDVHLDQTDVPEWLKKTLFFWSWDIVPSATYQLDFTY</sequence>
<dbReference type="STRING" id="246191.SAMN05660337_0687"/>
<dbReference type="AlphaFoldDB" id="A0A1G9CIQ8"/>
<organism evidence="2 3">
    <name type="scientific">Maridesulfovibrio ferrireducens</name>
    <dbReference type="NCBI Taxonomy" id="246191"/>
    <lineage>
        <taxon>Bacteria</taxon>
        <taxon>Pseudomonadati</taxon>
        <taxon>Thermodesulfobacteriota</taxon>
        <taxon>Desulfovibrionia</taxon>
        <taxon>Desulfovibrionales</taxon>
        <taxon>Desulfovibrionaceae</taxon>
        <taxon>Maridesulfovibrio</taxon>
    </lineage>
</organism>
<gene>
    <name evidence="2" type="ORF">SAMN05660337_0687</name>
</gene>
<dbReference type="EMBL" id="FNGA01000001">
    <property type="protein sequence ID" value="SDK51364.1"/>
    <property type="molecule type" value="Genomic_DNA"/>
</dbReference>
<keyword evidence="3" id="KW-1185">Reference proteome</keyword>
<dbReference type="InterPro" id="IPR025500">
    <property type="entry name" value="DUF4390"/>
</dbReference>
<evidence type="ECO:0000256" key="1">
    <source>
        <dbReference type="SAM" id="SignalP"/>
    </source>
</evidence>
<dbReference type="Proteomes" id="UP000199053">
    <property type="component" value="Unassembled WGS sequence"/>
</dbReference>
<proteinExistence type="predicted"/>
<dbReference type="RefSeq" id="WP_092158219.1">
    <property type="nucleotide sequence ID" value="NZ_FNGA01000001.1"/>
</dbReference>
<name>A0A1G9CIQ8_9BACT</name>